<dbReference type="AlphaFoldDB" id="A0A8H7ZYM1"/>
<feature type="compositionally biased region" description="Gly residues" evidence="1">
    <location>
        <begin position="48"/>
        <end position="59"/>
    </location>
</feature>
<reference evidence="2 3" key="1">
    <citation type="journal article" name="Sci. Rep.">
        <title>Genome-scale phylogenetic analyses confirm Olpidium as the closest living zoosporic fungus to the non-flagellated, terrestrial fungi.</title>
        <authorList>
            <person name="Chang Y."/>
            <person name="Rochon D."/>
            <person name="Sekimoto S."/>
            <person name="Wang Y."/>
            <person name="Chovatia M."/>
            <person name="Sandor L."/>
            <person name="Salamov A."/>
            <person name="Grigoriev I.V."/>
            <person name="Stajich J.E."/>
            <person name="Spatafora J.W."/>
        </authorList>
    </citation>
    <scope>NUCLEOTIDE SEQUENCE [LARGE SCALE GENOMIC DNA]</scope>
    <source>
        <strain evidence="2">S191</strain>
    </source>
</reference>
<feature type="non-terminal residue" evidence="2">
    <location>
        <position position="1"/>
    </location>
</feature>
<comment type="caution">
    <text evidence="2">The sequence shown here is derived from an EMBL/GenBank/DDBJ whole genome shotgun (WGS) entry which is preliminary data.</text>
</comment>
<evidence type="ECO:0000313" key="3">
    <source>
        <dbReference type="Proteomes" id="UP000673691"/>
    </source>
</evidence>
<evidence type="ECO:0000256" key="1">
    <source>
        <dbReference type="SAM" id="MobiDB-lite"/>
    </source>
</evidence>
<proteinExistence type="predicted"/>
<feature type="region of interest" description="Disordered" evidence="1">
    <location>
        <begin position="1"/>
        <end position="60"/>
    </location>
</feature>
<protein>
    <submittedName>
        <fullName evidence="2">Uncharacterized protein</fullName>
    </submittedName>
</protein>
<gene>
    <name evidence="2" type="ORF">BJ554DRAFT_6008</name>
</gene>
<sequence>PARAHRPGVFAPGVLRPHQSSPPPRLPGLLGARSGGGRTLLGRKCRVRGGGGEGGGEGLGDACEAGRAFSEAALAVKDRIPIPRANGRGGDASENHLGAGFADALKNDARQGRPRRPQREPSPTFSFHPNARRHHP</sequence>
<dbReference type="EMBL" id="JAEFCI010003193">
    <property type="protein sequence ID" value="KAG5461746.1"/>
    <property type="molecule type" value="Genomic_DNA"/>
</dbReference>
<feature type="region of interest" description="Disordered" evidence="1">
    <location>
        <begin position="79"/>
        <end position="136"/>
    </location>
</feature>
<evidence type="ECO:0000313" key="2">
    <source>
        <dbReference type="EMBL" id="KAG5461746.1"/>
    </source>
</evidence>
<dbReference type="Proteomes" id="UP000673691">
    <property type="component" value="Unassembled WGS sequence"/>
</dbReference>
<accession>A0A8H7ZYM1</accession>
<keyword evidence="3" id="KW-1185">Reference proteome</keyword>
<organism evidence="2 3">
    <name type="scientific">Olpidium bornovanus</name>
    <dbReference type="NCBI Taxonomy" id="278681"/>
    <lineage>
        <taxon>Eukaryota</taxon>
        <taxon>Fungi</taxon>
        <taxon>Fungi incertae sedis</taxon>
        <taxon>Olpidiomycota</taxon>
        <taxon>Olpidiomycotina</taxon>
        <taxon>Olpidiomycetes</taxon>
        <taxon>Olpidiales</taxon>
        <taxon>Olpidiaceae</taxon>
        <taxon>Olpidium</taxon>
    </lineage>
</organism>
<name>A0A8H7ZYM1_9FUNG</name>